<organism evidence="3 4">
    <name type="scientific">Mycolicibacterium pallens</name>
    <dbReference type="NCBI Taxonomy" id="370524"/>
    <lineage>
        <taxon>Bacteria</taxon>
        <taxon>Bacillati</taxon>
        <taxon>Actinomycetota</taxon>
        <taxon>Actinomycetes</taxon>
        <taxon>Mycobacteriales</taxon>
        <taxon>Mycobacteriaceae</taxon>
        <taxon>Mycolicibacterium</taxon>
    </lineage>
</organism>
<sequence>MSDVNTGPDAPQVDETADSNTTPAETVENAPDAQPDDNADKTTDGDTFPREVVDKLRKENADWRTRVKAAEDEADKLARRLHTALVTATNRLENSADLPYDAKHLEDAEQLGAALDALLADRPYLAKRVVKGDAGQGNRGDAESGVNLLELLRGR</sequence>
<dbReference type="EMBL" id="CP080333">
    <property type="protein sequence ID" value="QYL14939.1"/>
    <property type="molecule type" value="Genomic_DNA"/>
</dbReference>
<evidence type="ECO:0008006" key="5">
    <source>
        <dbReference type="Google" id="ProtNLM"/>
    </source>
</evidence>
<dbReference type="Proteomes" id="UP000825367">
    <property type="component" value="Chromosome"/>
</dbReference>
<evidence type="ECO:0000256" key="1">
    <source>
        <dbReference type="SAM" id="Coils"/>
    </source>
</evidence>
<feature type="region of interest" description="Disordered" evidence="2">
    <location>
        <begin position="1"/>
        <end position="52"/>
    </location>
</feature>
<evidence type="ECO:0000313" key="4">
    <source>
        <dbReference type="Proteomes" id="UP000825367"/>
    </source>
</evidence>
<dbReference type="RefSeq" id="WP_096311654.1">
    <property type="nucleotide sequence ID" value="NZ_BAAAVX010000050.1"/>
</dbReference>
<keyword evidence="1" id="KW-0175">Coiled coil</keyword>
<feature type="compositionally biased region" description="Basic and acidic residues" evidence="2">
    <location>
        <begin position="38"/>
        <end position="52"/>
    </location>
</feature>
<name>A0ABX8VAX0_9MYCO</name>
<protein>
    <recommendedName>
        <fullName evidence="5">Scaffolding protein</fullName>
    </recommendedName>
</protein>
<evidence type="ECO:0000313" key="3">
    <source>
        <dbReference type="EMBL" id="QYL14939.1"/>
    </source>
</evidence>
<reference evidence="3 4" key="1">
    <citation type="submission" date="2021-07" db="EMBL/GenBank/DDBJ databases">
        <title>Whole genome sequencing of non-tuberculosis mycobacteria type-strains.</title>
        <authorList>
            <person name="Igarashi Y."/>
            <person name="Osugi A."/>
            <person name="Mitarai S."/>
        </authorList>
    </citation>
    <scope>NUCLEOTIDE SEQUENCE [LARGE SCALE GENOMIC DNA]</scope>
    <source>
        <strain evidence="3 4">JCM 16370</strain>
    </source>
</reference>
<gene>
    <name evidence="3" type="ORF">K0O64_17390</name>
</gene>
<accession>A0ABX8VAX0</accession>
<feature type="coiled-coil region" evidence="1">
    <location>
        <begin position="53"/>
        <end position="87"/>
    </location>
</feature>
<proteinExistence type="predicted"/>
<keyword evidence="4" id="KW-1185">Reference proteome</keyword>
<evidence type="ECO:0000256" key="2">
    <source>
        <dbReference type="SAM" id="MobiDB-lite"/>
    </source>
</evidence>